<dbReference type="EMBL" id="JANFXK010000017">
    <property type="protein sequence ID" value="MCQ4637873.1"/>
    <property type="molecule type" value="Genomic_DNA"/>
</dbReference>
<evidence type="ECO:0000259" key="1">
    <source>
        <dbReference type="PROSITE" id="PS50943"/>
    </source>
</evidence>
<keyword evidence="3" id="KW-1185">Reference proteome</keyword>
<name>A0ABT1RRQ0_9FIRM</name>
<protein>
    <submittedName>
        <fullName evidence="2">Helix-turn-helix domain-containing protein</fullName>
    </submittedName>
</protein>
<dbReference type="CDD" id="cd00093">
    <property type="entry name" value="HTH_XRE"/>
    <property type="match status" value="1"/>
</dbReference>
<dbReference type="SUPFAM" id="SSF47413">
    <property type="entry name" value="lambda repressor-like DNA-binding domains"/>
    <property type="match status" value="1"/>
</dbReference>
<reference evidence="2 3" key="1">
    <citation type="submission" date="2022-06" db="EMBL/GenBank/DDBJ databases">
        <title>Isolation of gut microbiota from human fecal samples.</title>
        <authorList>
            <person name="Pamer E.G."/>
            <person name="Barat B."/>
            <person name="Waligurski E."/>
            <person name="Medina S."/>
            <person name="Paddock L."/>
            <person name="Mostad J."/>
        </authorList>
    </citation>
    <scope>NUCLEOTIDE SEQUENCE [LARGE SCALE GENOMIC DNA]</scope>
    <source>
        <strain evidence="2 3">SL.3.17</strain>
    </source>
</reference>
<organism evidence="2 3">
    <name type="scientific">Anaerovorax odorimutans</name>
    <dbReference type="NCBI Taxonomy" id="109327"/>
    <lineage>
        <taxon>Bacteria</taxon>
        <taxon>Bacillati</taxon>
        <taxon>Bacillota</taxon>
        <taxon>Clostridia</taxon>
        <taxon>Peptostreptococcales</taxon>
        <taxon>Anaerovoracaceae</taxon>
        <taxon>Anaerovorax</taxon>
    </lineage>
</organism>
<dbReference type="Pfam" id="PF01381">
    <property type="entry name" value="HTH_3"/>
    <property type="match status" value="1"/>
</dbReference>
<proteinExistence type="predicted"/>
<dbReference type="PROSITE" id="PS50943">
    <property type="entry name" value="HTH_CROC1"/>
    <property type="match status" value="1"/>
</dbReference>
<evidence type="ECO:0000313" key="3">
    <source>
        <dbReference type="Proteomes" id="UP001524502"/>
    </source>
</evidence>
<dbReference type="InterPro" id="IPR010982">
    <property type="entry name" value="Lambda_DNA-bd_dom_sf"/>
</dbReference>
<dbReference type="Gene3D" id="1.10.260.40">
    <property type="entry name" value="lambda repressor-like DNA-binding domains"/>
    <property type="match status" value="1"/>
</dbReference>
<sequence>MQKIRPDLNIGENIQALRYASGLTQEEVVAKMHLMELSISKSTYAKIETNRMNIKVSELLALAKIFKVDISEFFRGLA</sequence>
<dbReference type="SMART" id="SM00530">
    <property type="entry name" value="HTH_XRE"/>
    <property type="match status" value="1"/>
</dbReference>
<feature type="domain" description="HTH cro/C1-type" evidence="1">
    <location>
        <begin position="14"/>
        <end position="73"/>
    </location>
</feature>
<dbReference type="Proteomes" id="UP001524502">
    <property type="component" value="Unassembled WGS sequence"/>
</dbReference>
<dbReference type="InterPro" id="IPR001387">
    <property type="entry name" value="Cro/C1-type_HTH"/>
</dbReference>
<comment type="caution">
    <text evidence="2">The sequence shown here is derived from an EMBL/GenBank/DDBJ whole genome shotgun (WGS) entry which is preliminary data.</text>
</comment>
<dbReference type="RefSeq" id="WP_256133053.1">
    <property type="nucleotide sequence ID" value="NZ_JANFXK010000017.1"/>
</dbReference>
<accession>A0ABT1RRQ0</accession>
<gene>
    <name evidence="2" type="ORF">NE619_14150</name>
</gene>
<evidence type="ECO:0000313" key="2">
    <source>
        <dbReference type="EMBL" id="MCQ4637873.1"/>
    </source>
</evidence>